<dbReference type="Gene3D" id="2.130.10.10">
    <property type="entry name" value="YVTN repeat-like/Quinoprotein amine dehydrogenase"/>
    <property type="match status" value="2"/>
</dbReference>
<dbReference type="InterPro" id="IPR011009">
    <property type="entry name" value="Kinase-like_dom_sf"/>
</dbReference>
<dbReference type="Proteomes" id="UP000604475">
    <property type="component" value="Unassembled WGS sequence"/>
</dbReference>
<gene>
    <name evidence="11" type="ORF">I7412_35275</name>
</gene>
<dbReference type="PROSITE" id="PS00108">
    <property type="entry name" value="PROTEIN_KINASE_ST"/>
    <property type="match status" value="1"/>
</dbReference>
<evidence type="ECO:0000256" key="7">
    <source>
        <dbReference type="PROSITE-ProRule" id="PRU00221"/>
    </source>
</evidence>
<evidence type="ECO:0000256" key="2">
    <source>
        <dbReference type="ARBA" id="ARBA00022679"/>
    </source>
</evidence>
<dbReference type="InterPro" id="IPR001680">
    <property type="entry name" value="WD40_rpt"/>
</dbReference>
<evidence type="ECO:0000256" key="6">
    <source>
        <dbReference type="ARBA" id="ARBA00022840"/>
    </source>
</evidence>
<feature type="binding site" evidence="8">
    <location>
        <position position="59"/>
    </location>
    <ligand>
        <name>ATP</name>
        <dbReference type="ChEBI" id="CHEBI:30616"/>
    </ligand>
</feature>
<comment type="caution">
    <text evidence="11">The sequence shown here is derived from an EMBL/GenBank/DDBJ whole genome shotgun (WGS) entry which is preliminary data.</text>
</comment>
<dbReference type="Pfam" id="PF00069">
    <property type="entry name" value="Pkinase"/>
    <property type="match status" value="1"/>
</dbReference>
<dbReference type="RefSeq" id="WP_203007035.1">
    <property type="nucleotide sequence ID" value="NZ_JADWYU010000047.1"/>
</dbReference>
<dbReference type="AlphaFoldDB" id="A0A937UVJ4"/>
<dbReference type="Gene3D" id="3.30.200.20">
    <property type="entry name" value="Phosphorylase Kinase, domain 1"/>
    <property type="match status" value="1"/>
</dbReference>
<evidence type="ECO:0000259" key="10">
    <source>
        <dbReference type="PROSITE" id="PS50011"/>
    </source>
</evidence>
<evidence type="ECO:0000313" key="11">
    <source>
        <dbReference type="EMBL" id="MBL7632326.1"/>
    </source>
</evidence>
<feature type="region of interest" description="Disordered" evidence="9">
    <location>
        <begin position="371"/>
        <end position="406"/>
    </location>
</feature>
<dbReference type="PROSITE" id="PS00678">
    <property type="entry name" value="WD_REPEATS_1"/>
    <property type="match status" value="2"/>
</dbReference>
<dbReference type="CDD" id="cd14014">
    <property type="entry name" value="STKc_PknB_like"/>
    <property type="match status" value="1"/>
</dbReference>
<organism evidence="11 12">
    <name type="scientific">Frankia nepalensis</name>
    <dbReference type="NCBI Taxonomy" id="1836974"/>
    <lineage>
        <taxon>Bacteria</taxon>
        <taxon>Bacillati</taxon>
        <taxon>Actinomycetota</taxon>
        <taxon>Actinomycetes</taxon>
        <taxon>Frankiales</taxon>
        <taxon>Frankiaceae</taxon>
        <taxon>Frankia</taxon>
    </lineage>
</organism>
<dbReference type="EMBL" id="JAEACQ010000310">
    <property type="protein sequence ID" value="MBL7632326.1"/>
    <property type="molecule type" value="Genomic_DNA"/>
</dbReference>
<feature type="domain" description="Protein kinase" evidence="10">
    <location>
        <begin position="21"/>
        <end position="282"/>
    </location>
</feature>
<evidence type="ECO:0000256" key="9">
    <source>
        <dbReference type="SAM" id="MobiDB-lite"/>
    </source>
</evidence>
<keyword evidence="1 7" id="KW-0853">WD repeat</keyword>
<protein>
    <submittedName>
        <fullName evidence="11">Protein kinase</fullName>
    </submittedName>
</protein>
<dbReference type="GO" id="GO:0005524">
    <property type="term" value="F:ATP binding"/>
    <property type="evidence" value="ECO:0007669"/>
    <property type="project" value="UniProtKB-UniRule"/>
</dbReference>
<feature type="compositionally biased region" description="Pro residues" evidence="9">
    <location>
        <begin position="285"/>
        <end position="304"/>
    </location>
</feature>
<evidence type="ECO:0000256" key="4">
    <source>
        <dbReference type="ARBA" id="ARBA00022741"/>
    </source>
</evidence>
<dbReference type="InterPro" id="IPR015943">
    <property type="entry name" value="WD40/YVTN_repeat-like_dom_sf"/>
</dbReference>
<feature type="repeat" description="WD" evidence="7">
    <location>
        <begin position="569"/>
        <end position="602"/>
    </location>
</feature>
<keyword evidence="6 8" id="KW-0067">ATP-binding</keyword>
<dbReference type="Pfam" id="PF00400">
    <property type="entry name" value="WD40"/>
    <property type="match status" value="4"/>
</dbReference>
<feature type="repeat" description="WD" evidence="7">
    <location>
        <begin position="486"/>
        <end position="512"/>
    </location>
</feature>
<dbReference type="SUPFAM" id="SSF50978">
    <property type="entry name" value="WD40 repeat-like"/>
    <property type="match status" value="1"/>
</dbReference>
<evidence type="ECO:0000256" key="3">
    <source>
        <dbReference type="ARBA" id="ARBA00022737"/>
    </source>
</evidence>
<feature type="repeat" description="WD" evidence="7">
    <location>
        <begin position="533"/>
        <end position="556"/>
    </location>
</feature>
<feature type="compositionally biased region" description="Pro residues" evidence="9">
    <location>
        <begin position="317"/>
        <end position="333"/>
    </location>
</feature>
<dbReference type="InterPro" id="IPR017441">
    <property type="entry name" value="Protein_kinase_ATP_BS"/>
</dbReference>
<sequence length="737" mass="76540">MAEIAGLAPLEEDDPRALGPYRLLGRLGDGGMGSVYLARRQVTTEPTATADEGPLVAVKVIRPDLARIPEFRERFLREGQAARRVARFCTAEVLDISTDGPRPYLVTEYIDGPTLWTAVRDGGPMAVAGLERLAVAVASALSAIHAAGVVHRDLKPGNILLSPSGARVIDFGIARALESTTTITHGSIGTPGFMAPEQALGQPATTAADVYAWGAVVVFAATGRAPFGEGPTPVILRRVATQAPDLTGVPADLRPLVARAMAKNPADRPTADELLLLLHRVHSPAPGPTPAPPRLSAGAPPPPATGAADSANVTTRPLPPPEHAPPTGPPADRPPARRDPAHRWLTIALAAITAVSVAVAVTATVLAVTRDDRPGGTTATAGTTPRAAPSATATAAQSRRTTADALSHSAVRPIGHISTVAWDVPTDVFDVAFSPDGRTLASLESDPLSDQSGNSFDHKRIELWDVTDPARPAAVGEPFDASGSGALYFSPDGHTLAANKRDGTVQLWNVTNPAKPAPAGRTPAGPEGWSHGLAFSPDSHTLAIVLGDGTVRLWNVTDPASPTPLGEPLASSTDYVHSVAFVPGGHTLAIGGDDGSVRLWDVTDPVRPAPLGQPFDVAWAGTMEFTADGHILVTLGETIRFWNVEDLARPRPLGQPLFGVPSNGGMDMALSPDGTVLAFNDQLTSTIRFWDITNPATPTPLGQPVDNAGGWNLAFSPDGHTLASAGGGSLIQLWSVG</sequence>
<dbReference type="PANTHER" id="PTHR43289">
    <property type="entry name" value="MITOGEN-ACTIVATED PROTEIN KINASE KINASE KINASE 20-RELATED"/>
    <property type="match status" value="1"/>
</dbReference>
<reference evidence="11" key="1">
    <citation type="submission" date="2020-12" db="EMBL/GenBank/DDBJ databases">
        <title>Genomic characterization of non-nitrogen-fixing Frankia strains.</title>
        <authorList>
            <person name="Carlos-Shanley C."/>
            <person name="Guerra T."/>
            <person name="Hahn D."/>
        </authorList>
    </citation>
    <scope>NUCLEOTIDE SEQUENCE</scope>
    <source>
        <strain evidence="11">CN6</strain>
    </source>
</reference>
<evidence type="ECO:0000313" key="12">
    <source>
        <dbReference type="Proteomes" id="UP000604475"/>
    </source>
</evidence>
<keyword evidence="3" id="KW-0677">Repeat</keyword>
<keyword evidence="2" id="KW-0808">Transferase</keyword>
<feature type="region of interest" description="Disordered" evidence="9">
    <location>
        <begin position="282"/>
        <end position="338"/>
    </location>
</feature>
<name>A0A937UVJ4_9ACTN</name>
<keyword evidence="12" id="KW-1185">Reference proteome</keyword>
<evidence type="ECO:0000256" key="5">
    <source>
        <dbReference type="ARBA" id="ARBA00022777"/>
    </source>
</evidence>
<keyword evidence="5 11" id="KW-0418">Kinase</keyword>
<dbReference type="SUPFAM" id="SSF56112">
    <property type="entry name" value="Protein kinase-like (PK-like)"/>
    <property type="match status" value="1"/>
</dbReference>
<dbReference type="PROSITE" id="PS00107">
    <property type="entry name" value="PROTEIN_KINASE_ATP"/>
    <property type="match status" value="1"/>
</dbReference>
<dbReference type="SMART" id="SM00320">
    <property type="entry name" value="WD40"/>
    <property type="match status" value="6"/>
</dbReference>
<dbReference type="SMART" id="SM00220">
    <property type="entry name" value="S_TKc"/>
    <property type="match status" value="1"/>
</dbReference>
<dbReference type="PROSITE" id="PS50011">
    <property type="entry name" value="PROTEIN_KINASE_DOM"/>
    <property type="match status" value="1"/>
</dbReference>
<feature type="compositionally biased region" description="Low complexity" evidence="9">
    <location>
        <begin position="375"/>
        <end position="400"/>
    </location>
</feature>
<proteinExistence type="predicted"/>
<evidence type="ECO:0000256" key="8">
    <source>
        <dbReference type="PROSITE-ProRule" id="PRU10141"/>
    </source>
</evidence>
<keyword evidence="4 8" id="KW-0547">Nucleotide-binding</keyword>
<dbReference type="PANTHER" id="PTHR43289:SF34">
    <property type="entry name" value="SERINE_THREONINE-PROTEIN KINASE YBDM-RELATED"/>
    <property type="match status" value="1"/>
</dbReference>
<evidence type="ECO:0000256" key="1">
    <source>
        <dbReference type="ARBA" id="ARBA00022574"/>
    </source>
</evidence>
<feature type="repeat" description="WD" evidence="7">
    <location>
        <begin position="713"/>
        <end position="737"/>
    </location>
</feature>
<accession>A0A937UVJ4</accession>
<dbReference type="GO" id="GO:0004674">
    <property type="term" value="F:protein serine/threonine kinase activity"/>
    <property type="evidence" value="ECO:0007669"/>
    <property type="project" value="TreeGrafter"/>
</dbReference>
<dbReference type="Gene3D" id="1.10.510.10">
    <property type="entry name" value="Transferase(Phosphotransferase) domain 1"/>
    <property type="match status" value="1"/>
</dbReference>
<dbReference type="InterPro" id="IPR036322">
    <property type="entry name" value="WD40_repeat_dom_sf"/>
</dbReference>
<dbReference type="InterPro" id="IPR019775">
    <property type="entry name" value="WD40_repeat_CS"/>
</dbReference>
<dbReference type="PROSITE" id="PS50082">
    <property type="entry name" value="WD_REPEATS_2"/>
    <property type="match status" value="4"/>
</dbReference>
<dbReference type="InterPro" id="IPR008271">
    <property type="entry name" value="Ser/Thr_kinase_AS"/>
</dbReference>
<dbReference type="PROSITE" id="PS50294">
    <property type="entry name" value="WD_REPEATS_REGION"/>
    <property type="match status" value="1"/>
</dbReference>
<dbReference type="InterPro" id="IPR000719">
    <property type="entry name" value="Prot_kinase_dom"/>
</dbReference>